<feature type="compositionally biased region" description="Polar residues" evidence="3">
    <location>
        <begin position="1"/>
        <end position="12"/>
    </location>
</feature>
<dbReference type="GO" id="GO:0046740">
    <property type="term" value="P:transport of virus in host, cell to cell"/>
    <property type="evidence" value="ECO:0007669"/>
    <property type="project" value="UniProtKB-KW"/>
</dbReference>
<feature type="region of interest" description="Disordered" evidence="3">
    <location>
        <begin position="1"/>
        <end position="27"/>
    </location>
</feature>
<name>B4XRZ7_9TOMB</name>
<keyword evidence="1" id="KW-0813">Transport</keyword>
<sequence length="72" mass="7575">MSTPPTNPQTADDTLAQAPKQDRQATRAARLNVGAGIARRSADAAATRDDTASASFVIIAERVDVTNNFNFG</sequence>
<organism evidence="4 5">
    <name type="scientific">Cocksfoot mild mosaic virus</name>
    <dbReference type="NCBI Taxonomy" id="479060"/>
    <lineage>
        <taxon>Viruses</taxon>
        <taxon>Riboviria</taxon>
        <taxon>Orthornavirae</taxon>
        <taxon>Kitrinoviricota</taxon>
        <taxon>Tolucaviricetes</taxon>
        <taxon>Tolivirales</taxon>
        <taxon>Tombusviridae</taxon>
        <taxon>Procedovirinae</taxon>
        <taxon>Panicovirus</taxon>
        <taxon>Panicovirus dactylis</taxon>
    </lineage>
</organism>
<dbReference type="RefSeq" id="YP_002117836.1">
    <property type="nucleotide sequence ID" value="NC_011108.1"/>
</dbReference>
<dbReference type="Proteomes" id="UP000201576">
    <property type="component" value="Segment"/>
</dbReference>
<evidence type="ECO:0000256" key="2">
    <source>
        <dbReference type="ARBA" id="ARBA00023031"/>
    </source>
</evidence>
<reference evidence="4 5" key="1">
    <citation type="journal article" date="2009" name="Arch. Virol.">
        <title>Comparative sequence analysis and serological and infectivity studies indicate that cocksfoot mild mosaic virus is a member of the genus Panicovirus.</title>
        <authorList>
            <person name="Ziegler A."/>
            <person name="Cowan G."/>
            <person name="Torrance L."/>
        </authorList>
    </citation>
    <scope>NUCLEOTIDE SEQUENCE [LARGE SCALE GENOMIC DNA]</scope>
    <source>
        <strain evidence="4">Scotland</strain>
    </source>
</reference>
<evidence type="ECO:0000256" key="3">
    <source>
        <dbReference type="SAM" id="MobiDB-lite"/>
    </source>
</evidence>
<keyword evidence="5" id="KW-1185">Reference proteome</keyword>
<evidence type="ECO:0000313" key="4">
    <source>
        <dbReference type="EMBL" id="ABW74551.1"/>
    </source>
</evidence>
<dbReference type="Pfam" id="PF05318">
    <property type="entry name" value="Tombus_movement"/>
    <property type="match status" value="1"/>
</dbReference>
<keyword evidence="2" id="KW-0916">Viral movement protein</keyword>
<dbReference type="EMBL" id="EU081018">
    <property type="protein sequence ID" value="ABW74551.1"/>
    <property type="molecule type" value="Genomic_RNA"/>
</dbReference>
<dbReference type="GeneID" id="11266498"/>
<dbReference type="KEGG" id="vg:11266498"/>
<dbReference type="InterPro" id="IPR007982">
    <property type="entry name" value="Tombusvirus_movement"/>
</dbReference>
<accession>B4XRZ7</accession>
<evidence type="ECO:0000313" key="5">
    <source>
        <dbReference type="Proteomes" id="UP000201576"/>
    </source>
</evidence>
<proteinExistence type="predicted"/>
<protein>
    <submittedName>
        <fullName evidence="4">p8</fullName>
    </submittedName>
</protein>
<evidence type="ECO:0000256" key="1">
    <source>
        <dbReference type="ARBA" id="ARBA00022448"/>
    </source>
</evidence>